<evidence type="ECO:0000259" key="4">
    <source>
        <dbReference type="PROSITE" id="PS50949"/>
    </source>
</evidence>
<dbReference type="PANTHER" id="PTHR43537:SF5">
    <property type="entry name" value="UXU OPERON TRANSCRIPTIONAL REGULATOR"/>
    <property type="match status" value="1"/>
</dbReference>
<dbReference type="Gene3D" id="1.20.120.530">
    <property type="entry name" value="GntR ligand-binding domain-like"/>
    <property type="match status" value="1"/>
</dbReference>
<dbReference type="InterPro" id="IPR036390">
    <property type="entry name" value="WH_DNA-bd_sf"/>
</dbReference>
<organism evidence="5 6">
    <name type="scientific">Rhizobium deserti</name>
    <dbReference type="NCBI Taxonomy" id="2547961"/>
    <lineage>
        <taxon>Bacteria</taxon>
        <taxon>Pseudomonadati</taxon>
        <taxon>Pseudomonadota</taxon>
        <taxon>Alphaproteobacteria</taxon>
        <taxon>Hyphomicrobiales</taxon>
        <taxon>Rhizobiaceae</taxon>
        <taxon>Rhizobium/Agrobacterium group</taxon>
        <taxon>Rhizobium</taxon>
    </lineage>
</organism>
<dbReference type="PROSITE" id="PS50949">
    <property type="entry name" value="HTH_GNTR"/>
    <property type="match status" value="1"/>
</dbReference>
<feature type="domain" description="HTH gntR-type" evidence="4">
    <location>
        <begin position="10"/>
        <end position="78"/>
    </location>
</feature>
<keyword evidence="6" id="KW-1185">Reference proteome</keyword>
<evidence type="ECO:0000256" key="2">
    <source>
        <dbReference type="ARBA" id="ARBA00023125"/>
    </source>
</evidence>
<evidence type="ECO:0000313" key="5">
    <source>
        <dbReference type="EMBL" id="TDK38792.1"/>
    </source>
</evidence>
<dbReference type="PRINTS" id="PR00035">
    <property type="entry name" value="HTHGNTR"/>
</dbReference>
<evidence type="ECO:0000256" key="1">
    <source>
        <dbReference type="ARBA" id="ARBA00023015"/>
    </source>
</evidence>
<dbReference type="CDD" id="cd07377">
    <property type="entry name" value="WHTH_GntR"/>
    <property type="match status" value="1"/>
</dbReference>
<keyword evidence="1" id="KW-0805">Transcription regulation</keyword>
<name>A0A4R5ULS9_9HYPH</name>
<dbReference type="GO" id="GO:0003700">
    <property type="term" value="F:DNA-binding transcription factor activity"/>
    <property type="evidence" value="ECO:0007669"/>
    <property type="project" value="InterPro"/>
</dbReference>
<accession>A0A4R5ULS9</accession>
<dbReference type="PANTHER" id="PTHR43537">
    <property type="entry name" value="TRANSCRIPTIONAL REGULATOR, GNTR FAMILY"/>
    <property type="match status" value="1"/>
</dbReference>
<dbReference type="Pfam" id="PF07729">
    <property type="entry name" value="FCD"/>
    <property type="match status" value="1"/>
</dbReference>
<dbReference type="OrthoDB" id="284307at2"/>
<dbReference type="SUPFAM" id="SSF48008">
    <property type="entry name" value="GntR ligand-binding domain-like"/>
    <property type="match status" value="1"/>
</dbReference>
<dbReference type="RefSeq" id="WP_133314241.1">
    <property type="nucleotide sequence ID" value="NZ_SMTL01000001.1"/>
</dbReference>
<dbReference type="Gene3D" id="1.10.10.10">
    <property type="entry name" value="Winged helix-like DNA-binding domain superfamily/Winged helix DNA-binding domain"/>
    <property type="match status" value="1"/>
</dbReference>
<reference evidence="5 6" key="1">
    <citation type="submission" date="2019-03" db="EMBL/GenBank/DDBJ databases">
        <title>Rhizobium sp. nov., an bacterium isolated from biocrust in Mu Us Desert.</title>
        <authorList>
            <person name="Lixiong L."/>
        </authorList>
    </citation>
    <scope>NUCLEOTIDE SEQUENCE [LARGE SCALE GENOMIC DNA]</scope>
    <source>
        <strain evidence="5 6">SPY-1</strain>
    </source>
</reference>
<dbReference type="SUPFAM" id="SSF46785">
    <property type="entry name" value="Winged helix' DNA-binding domain"/>
    <property type="match status" value="1"/>
</dbReference>
<dbReference type="Proteomes" id="UP000295238">
    <property type="component" value="Unassembled WGS sequence"/>
</dbReference>
<keyword evidence="3" id="KW-0804">Transcription</keyword>
<evidence type="ECO:0000256" key="3">
    <source>
        <dbReference type="ARBA" id="ARBA00023163"/>
    </source>
</evidence>
<dbReference type="InterPro" id="IPR000524">
    <property type="entry name" value="Tscrpt_reg_HTH_GntR"/>
</dbReference>
<keyword evidence="2" id="KW-0238">DNA-binding</keyword>
<proteinExistence type="predicted"/>
<protein>
    <submittedName>
        <fullName evidence="5">FadR family transcriptional regulator</fullName>
    </submittedName>
</protein>
<dbReference type="SMART" id="SM00895">
    <property type="entry name" value="FCD"/>
    <property type="match status" value="1"/>
</dbReference>
<gene>
    <name evidence="5" type="ORF">E2F50_01185</name>
</gene>
<dbReference type="EMBL" id="SMTL01000001">
    <property type="protein sequence ID" value="TDK38792.1"/>
    <property type="molecule type" value="Genomic_DNA"/>
</dbReference>
<dbReference type="InterPro" id="IPR008920">
    <property type="entry name" value="TF_FadR/GntR_C"/>
</dbReference>
<evidence type="ECO:0000313" key="6">
    <source>
        <dbReference type="Proteomes" id="UP000295238"/>
    </source>
</evidence>
<comment type="caution">
    <text evidence="5">The sequence shown here is derived from an EMBL/GenBank/DDBJ whole genome shotgun (WGS) entry which is preliminary data.</text>
</comment>
<dbReference type="SMART" id="SM00345">
    <property type="entry name" value="HTH_GNTR"/>
    <property type="match status" value="1"/>
</dbReference>
<dbReference type="InterPro" id="IPR036388">
    <property type="entry name" value="WH-like_DNA-bd_sf"/>
</dbReference>
<dbReference type="GO" id="GO:0003677">
    <property type="term" value="F:DNA binding"/>
    <property type="evidence" value="ECO:0007669"/>
    <property type="project" value="UniProtKB-KW"/>
</dbReference>
<dbReference type="AlphaFoldDB" id="A0A4R5ULS9"/>
<dbReference type="InterPro" id="IPR011711">
    <property type="entry name" value="GntR_C"/>
</dbReference>
<sequence length="255" mass="28360">MVQDVDIGANDNSTYALAKLRELVATGQIGSDGRLPTERTLAETLDVGRRAVRRALEVLEAEGLIWRRQGSGTFIGERPDRWHEHVGDLVAGTDFMELMEVRLRIEPQLAQLAAMRAKPRDIEKMRDLAAKIGESTDADSKELWDGALHRQIAQAAGNQLFLSIFDVVNRVRQDNAWQAIRERARASDRRQGTIHIQHAEIIDAIAARDPVRAGEAMREHLLGIQEILIRATSMGHEDLAASPNEGEARLKQATA</sequence>
<dbReference type="Pfam" id="PF00392">
    <property type="entry name" value="GntR"/>
    <property type="match status" value="1"/>
</dbReference>